<dbReference type="InterPro" id="IPR025645">
    <property type="entry name" value="DUF4349"/>
</dbReference>
<evidence type="ECO:0000256" key="1">
    <source>
        <dbReference type="SAM" id="MobiDB-lite"/>
    </source>
</evidence>
<feature type="compositionally biased region" description="Low complexity" evidence="1">
    <location>
        <begin position="55"/>
        <end position="69"/>
    </location>
</feature>
<gene>
    <name evidence="5" type="ORF">K0T92_02745</name>
</gene>
<proteinExistence type="predicted"/>
<evidence type="ECO:0000256" key="3">
    <source>
        <dbReference type="SAM" id="SignalP"/>
    </source>
</evidence>
<sequence>MIVVIAVTAMLIVLAGCGGNENNASSMENSKASGQSSDAMMQSESVSTSSANVGASQEAEAASTEQVASDKALAVGGGGQQSGGDPAAGAPSSYDRKLIYKANVSMEVEDYAKAQTALKNLIHLSGGYTLGFTDEKTAYERGGTHTIKIPSAGFMPFLEQLEKVAHLDYQSSMNGTDVTEEYVDLESRLKARQVVEARLIAFMEKATKADDLVRFSTELGNVQLEIEQIKGRKRYLDQNVAYSTVELRIYQQLKPDAATKTKEEEQEGFLQRVGNALKGSGNFVYEFIQGLVVVIAAALPVLIMLAIIAVPGYLIYRRNRNRFRSSGAAASKGGYGMKIDTGTGGNTGADEGKGNHSAPEDAPQEK</sequence>
<accession>A0ABS7D140</accession>
<evidence type="ECO:0000313" key="5">
    <source>
        <dbReference type="EMBL" id="MBW7473660.1"/>
    </source>
</evidence>
<keyword evidence="3" id="KW-0732">Signal</keyword>
<feature type="signal peptide" evidence="3">
    <location>
        <begin position="1"/>
        <end position="15"/>
    </location>
</feature>
<feature type="chain" id="PRO_5047369826" evidence="3">
    <location>
        <begin position="16"/>
        <end position="366"/>
    </location>
</feature>
<dbReference type="Pfam" id="PF14257">
    <property type="entry name" value="DUF4349"/>
    <property type="match status" value="1"/>
</dbReference>
<name>A0ABS7D140_9BACL</name>
<feature type="compositionally biased region" description="Polar residues" evidence="1">
    <location>
        <begin position="25"/>
        <end position="54"/>
    </location>
</feature>
<feature type="domain" description="DUF4349" evidence="4">
    <location>
        <begin position="96"/>
        <end position="310"/>
    </location>
</feature>
<evidence type="ECO:0000313" key="6">
    <source>
        <dbReference type="Proteomes" id="UP000812277"/>
    </source>
</evidence>
<keyword evidence="6" id="KW-1185">Reference proteome</keyword>
<comment type="caution">
    <text evidence="5">The sequence shown here is derived from an EMBL/GenBank/DDBJ whole genome shotgun (WGS) entry which is preliminary data.</text>
</comment>
<dbReference type="Proteomes" id="UP000812277">
    <property type="component" value="Unassembled WGS sequence"/>
</dbReference>
<feature type="region of interest" description="Disordered" evidence="1">
    <location>
        <begin position="25"/>
        <end position="69"/>
    </location>
</feature>
<evidence type="ECO:0000256" key="2">
    <source>
        <dbReference type="SAM" id="Phobius"/>
    </source>
</evidence>
<reference evidence="5 6" key="1">
    <citation type="submission" date="2021-07" db="EMBL/GenBank/DDBJ databases">
        <title>Paenibacillus radiodurans sp. nov., isolated from the southeastern edge of Tengger Desert.</title>
        <authorList>
            <person name="Zhang G."/>
        </authorList>
    </citation>
    <scope>NUCLEOTIDE SEQUENCE [LARGE SCALE GENOMIC DNA]</scope>
    <source>
        <strain evidence="5 6">DT7-4</strain>
    </source>
</reference>
<evidence type="ECO:0000259" key="4">
    <source>
        <dbReference type="Pfam" id="PF14257"/>
    </source>
</evidence>
<dbReference type="EMBL" id="JAHZIJ010000001">
    <property type="protein sequence ID" value="MBW7473660.1"/>
    <property type="molecule type" value="Genomic_DNA"/>
</dbReference>
<keyword evidence="2" id="KW-0472">Membrane</keyword>
<feature type="transmembrane region" description="Helical" evidence="2">
    <location>
        <begin position="287"/>
        <end position="316"/>
    </location>
</feature>
<keyword evidence="2" id="KW-0812">Transmembrane</keyword>
<keyword evidence="2" id="KW-1133">Transmembrane helix</keyword>
<feature type="region of interest" description="Disordered" evidence="1">
    <location>
        <begin position="327"/>
        <end position="366"/>
    </location>
</feature>
<protein>
    <submittedName>
        <fullName evidence="5">DUF4349 domain-containing protein</fullName>
    </submittedName>
</protein>
<organism evidence="5 6">
    <name type="scientific">Paenibacillus oenotherae</name>
    <dbReference type="NCBI Taxonomy" id="1435645"/>
    <lineage>
        <taxon>Bacteria</taxon>
        <taxon>Bacillati</taxon>
        <taxon>Bacillota</taxon>
        <taxon>Bacilli</taxon>
        <taxon>Bacillales</taxon>
        <taxon>Paenibacillaceae</taxon>
        <taxon>Paenibacillus</taxon>
    </lineage>
</organism>